<dbReference type="EMBL" id="CR522870">
    <property type="protein sequence ID" value="CAG37275.1"/>
    <property type="molecule type" value="Genomic_DNA"/>
</dbReference>
<gene>
    <name evidence="1" type="ordered locus">DP2546</name>
</gene>
<accession>Q6AK51</accession>
<evidence type="ECO:0000313" key="1">
    <source>
        <dbReference type="EMBL" id="CAG37275.1"/>
    </source>
</evidence>
<dbReference type="STRING" id="177439.DP2546"/>
<dbReference type="ESTHER" id="desps-q6ak51">
    <property type="family name" value="BioG_Pimeloyl-ACP-methyl-esterase"/>
</dbReference>
<dbReference type="Pfam" id="PF04301">
    <property type="entry name" value="BioG"/>
    <property type="match status" value="1"/>
</dbReference>
<dbReference type="OrthoDB" id="9785408at2"/>
<proteinExistence type="predicted"/>
<dbReference type="KEGG" id="dps:DP2546"/>
<reference evidence="2" key="1">
    <citation type="journal article" date="2004" name="Environ. Microbiol.">
        <title>The genome of Desulfotalea psychrophila, a sulfate-reducing bacterium from permanently cold Arctic sediments.</title>
        <authorList>
            <person name="Rabus R."/>
            <person name="Ruepp A."/>
            <person name="Frickey T."/>
            <person name="Rattei T."/>
            <person name="Fartmann B."/>
            <person name="Stark M."/>
            <person name="Bauer M."/>
            <person name="Zibat A."/>
            <person name="Lombardot T."/>
            <person name="Becker I."/>
            <person name="Amann J."/>
            <person name="Gellner K."/>
            <person name="Teeling H."/>
            <person name="Leuschner W.D."/>
            <person name="Gloeckner F.-O."/>
            <person name="Lupas A.N."/>
            <person name="Amann R."/>
            <person name="Klenk H.-P."/>
        </authorList>
    </citation>
    <scope>NUCLEOTIDE SEQUENCE [LARGE SCALE GENOMIC DNA]</scope>
    <source>
        <strain evidence="2">DSM 12343 / LSv54</strain>
    </source>
</reference>
<dbReference type="Gene3D" id="3.40.50.1820">
    <property type="entry name" value="alpha/beta hydrolase"/>
    <property type="match status" value="1"/>
</dbReference>
<organism evidence="1 2">
    <name type="scientific">Desulfotalea psychrophila (strain LSv54 / DSM 12343)</name>
    <dbReference type="NCBI Taxonomy" id="177439"/>
    <lineage>
        <taxon>Bacteria</taxon>
        <taxon>Pseudomonadati</taxon>
        <taxon>Thermodesulfobacteriota</taxon>
        <taxon>Desulfobulbia</taxon>
        <taxon>Desulfobulbales</taxon>
        <taxon>Desulfocapsaceae</taxon>
        <taxon>Desulfotalea</taxon>
    </lineage>
</organism>
<keyword evidence="2" id="KW-1185">Reference proteome</keyword>
<dbReference type="Proteomes" id="UP000000602">
    <property type="component" value="Chromosome"/>
</dbReference>
<dbReference type="InterPro" id="IPR029058">
    <property type="entry name" value="AB_hydrolase_fold"/>
</dbReference>
<sequence length="230" mass="26383">MRFYLKREESSSLLVLFAGWGMDQHPFLSLLPPERDVLIVFDYRSWQSEEILAIMAEYSSLHLLAWSMGVWVAQRLLAAREDLLAKVDFSVAINGTLAPIDAVHGIDPQVFKGMVDDFSPQVLELFNKKMCRRELSRFMADAPRRDLAGLHEELAHFYQEVVALPEGDSLYQMALVSKADMVILARNQEMFWQQTPIVSVPGPHFPFYLWRDLGGCLDFCRRSANKKNTL</sequence>
<name>Q6AK51_DESPS</name>
<dbReference type="HOGENOM" id="CLU_085983_0_1_7"/>
<protein>
    <submittedName>
        <fullName evidence="1">Uncharacterized protein</fullName>
    </submittedName>
</protein>
<dbReference type="eggNOG" id="COG2830">
    <property type="taxonomic scope" value="Bacteria"/>
</dbReference>
<dbReference type="RefSeq" id="WP_011189787.1">
    <property type="nucleotide sequence ID" value="NC_006138.1"/>
</dbReference>
<dbReference type="InterPro" id="IPR007398">
    <property type="entry name" value="BioG"/>
</dbReference>
<evidence type="ECO:0000313" key="2">
    <source>
        <dbReference type="Proteomes" id="UP000000602"/>
    </source>
</evidence>
<dbReference type="SUPFAM" id="SSF53474">
    <property type="entry name" value="alpha/beta-Hydrolases"/>
    <property type="match status" value="1"/>
</dbReference>
<dbReference type="AlphaFoldDB" id="Q6AK51"/>